<sequence>MYAGINLPLTSLLPSMTSNSQERTAVNSVRMILGQLGGIIVSIGTLPLVAVFGKGNQH</sequence>
<accession>A0ABT4G045</accession>
<keyword evidence="1" id="KW-0472">Membrane</keyword>
<evidence type="ECO:0000256" key="1">
    <source>
        <dbReference type="SAM" id="Phobius"/>
    </source>
</evidence>
<dbReference type="Pfam" id="PF13347">
    <property type="entry name" value="MFS_2"/>
    <property type="match status" value="1"/>
</dbReference>
<organism evidence="2 3">
    <name type="scientific">Paenibacillus thiaminolyticus</name>
    <name type="common">Bacillus thiaminolyticus</name>
    <dbReference type="NCBI Taxonomy" id="49283"/>
    <lineage>
        <taxon>Bacteria</taxon>
        <taxon>Bacillati</taxon>
        <taxon>Bacillota</taxon>
        <taxon>Bacilli</taxon>
        <taxon>Bacillales</taxon>
        <taxon>Paenibacillaceae</taxon>
        <taxon>Paenibacillus</taxon>
    </lineage>
</organism>
<keyword evidence="1" id="KW-0812">Transmembrane</keyword>
<gene>
    <name evidence="2" type="ORF">M5W83_20015</name>
</gene>
<evidence type="ECO:0000313" key="2">
    <source>
        <dbReference type="EMBL" id="MCY9609439.1"/>
    </source>
</evidence>
<feature type="transmembrane region" description="Helical" evidence="1">
    <location>
        <begin position="32"/>
        <end position="52"/>
    </location>
</feature>
<dbReference type="Proteomes" id="UP001209276">
    <property type="component" value="Unassembled WGS sequence"/>
</dbReference>
<proteinExistence type="predicted"/>
<protein>
    <submittedName>
        <fullName evidence="2">MFS transporter</fullName>
    </submittedName>
</protein>
<comment type="caution">
    <text evidence="2">The sequence shown here is derived from an EMBL/GenBank/DDBJ whole genome shotgun (WGS) entry which is preliminary data.</text>
</comment>
<name>A0ABT4G045_PANTH</name>
<keyword evidence="3" id="KW-1185">Reference proteome</keyword>
<evidence type="ECO:0000313" key="3">
    <source>
        <dbReference type="Proteomes" id="UP001209276"/>
    </source>
</evidence>
<reference evidence="2 3" key="1">
    <citation type="submission" date="2022-05" db="EMBL/GenBank/DDBJ databases">
        <title>Genome Sequencing of Bee-Associated Microbes.</title>
        <authorList>
            <person name="Dunlap C."/>
        </authorList>
    </citation>
    <scope>NUCLEOTIDE SEQUENCE [LARGE SCALE GENOMIC DNA]</scope>
    <source>
        <strain evidence="2 3">NRRL B-14613</strain>
    </source>
</reference>
<dbReference type="EMBL" id="JAMDMM010000039">
    <property type="protein sequence ID" value="MCY9609439.1"/>
    <property type="molecule type" value="Genomic_DNA"/>
</dbReference>
<keyword evidence="1" id="KW-1133">Transmembrane helix</keyword>